<evidence type="ECO:0000313" key="1">
    <source>
        <dbReference type="EMBL" id="KAA0034976.1"/>
    </source>
</evidence>
<protein>
    <submittedName>
        <fullName evidence="1">Gag/pol protein</fullName>
    </submittedName>
</protein>
<evidence type="ECO:0000313" key="4">
    <source>
        <dbReference type="Proteomes" id="UP000321947"/>
    </source>
</evidence>
<sequence length="178" mass="20337">MFGKSSIKWVKVNDKTCVYILVSMTGVLIKKHDSLGMAKAIMGSLREMFEQLTYSLRHEAIKHIYTKQMKEGTFVREHVLDMIMHFNISEVNGEPIDKANQVKFILQSLLKSFIPFQKNVSLNKIEFNVTTLLNELQRFQTLTLGKGKKVETNVATTQKKFLKGSSSKRKGRPSKPKA</sequence>
<dbReference type="OrthoDB" id="1727462at2759"/>
<dbReference type="AlphaFoldDB" id="A0A5A7SYK7"/>
<gene>
    <name evidence="2" type="ORF">E5676_scaffold155G00030</name>
    <name evidence="1" type="ORF">E6C27_scaffold57G00100</name>
</gene>
<name>A0A5A7SYK7_CUCMM</name>
<accession>A0A5A7SYK7</accession>
<evidence type="ECO:0000313" key="3">
    <source>
        <dbReference type="Proteomes" id="UP000321393"/>
    </source>
</evidence>
<dbReference type="Proteomes" id="UP000321393">
    <property type="component" value="Unassembled WGS sequence"/>
</dbReference>
<comment type="caution">
    <text evidence="1">The sequence shown here is derived from an EMBL/GenBank/DDBJ whole genome shotgun (WGS) entry which is preliminary data.</text>
</comment>
<dbReference type="EMBL" id="SSTE01020204">
    <property type="protein sequence ID" value="KAA0034976.1"/>
    <property type="molecule type" value="Genomic_DNA"/>
</dbReference>
<organism evidence="1 3">
    <name type="scientific">Cucumis melo var. makuwa</name>
    <name type="common">Oriental melon</name>
    <dbReference type="NCBI Taxonomy" id="1194695"/>
    <lineage>
        <taxon>Eukaryota</taxon>
        <taxon>Viridiplantae</taxon>
        <taxon>Streptophyta</taxon>
        <taxon>Embryophyta</taxon>
        <taxon>Tracheophyta</taxon>
        <taxon>Spermatophyta</taxon>
        <taxon>Magnoliopsida</taxon>
        <taxon>eudicotyledons</taxon>
        <taxon>Gunneridae</taxon>
        <taxon>Pentapetalae</taxon>
        <taxon>rosids</taxon>
        <taxon>fabids</taxon>
        <taxon>Cucurbitales</taxon>
        <taxon>Cucurbitaceae</taxon>
        <taxon>Benincaseae</taxon>
        <taxon>Cucumis</taxon>
    </lineage>
</organism>
<dbReference type="EMBL" id="SSTD01015655">
    <property type="protein sequence ID" value="TYK02318.1"/>
    <property type="molecule type" value="Genomic_DNA"/>
</dbReference>
<evidence type="ECO:0000313" key="2">
    <source>
        <dbReference type="EMBL" id="TYK02318.1"/>
    </source>
</evidence>
<dbReference type="Proteomes" id="UP000321947">
    <property type="component" value="Unassembled WGS sequence"/>
</dbReference>
<proteinExistence type="predicted"/>
<reference evidence="3 4" key="1">
    <citation type="submission" date="2019-08" db="EMBL/GenBank/DDBJ databases">
        <title>Draft genome sequences of two oriental melons (Cucumis melo L. var makuwa).</title>
        <authorList>
            <person name="Kwon S.-Y."/>
        </authorList>
    </citation>
    <scope>NUCLEOTIDE SEQUENCE [LARGE SCALE GENOMIC DNA]</scope>
    <source>
        <strain evidence="4">cv. Chang Bougi</strain>
        <strain evidence="3">cv. SW 3</strain>
        <tissue evidence="1">Leaf</tissue>
    </source>
</reference>